<reference evidence="3 4" key="1">
    <citation type="journal article" date="2018" name="Microb. Genom.">
        <title>Expanding an expanded genome: long-read sequencing of Trypanosoma cruzi.</title>
        <authorList>
            <person name="Berna L."/>
            <person name="Rodriguez M."/>
            <person name="Chiribao M.L."/>
            <person name="Parodi-Talice A."/>
            <person name="Pita S."/>
            <person name="Rijo G."/>
            <person name="Alvarez-Valin F."/>
            <person name="Robello C."/>
        </authorList>
    </citation>
    <scope>NUCLEOTIDE SEQUENCE [LARGE SCALE GENOMIC DNA]</scope>
    <source>
        <strain evidence="3 4">Dm28c</strain>
    </source>
</reference>
<keyword evidence="2" id="KW-0677">Repeat</keyword>
<dbReference type="EMBL" id="PRFA01000014">
    <property type="protein sequence ID" value="PWU97699.1"/>
    <property type="molecule type" value="Genomic_DNA"/>
</dbReference>
<dbReference type="VEuPathDB" id="TriTrypDB:BCY84_11308"/>
<dbReference type="VEuPathDB" id="TriTrypDB:TcBrA4_0012940"/>
<dbReference type="VEuPathDB" id="TriTrypDB:TcCLB.506355.150"/>
<evidence type="ECO:0000313" key="4">
    <source>
        <dbReference type="Proteomes" id="UP000246121"/>
    </source>
</evidence>
<proteinExistence type="predicted"/>
<dbReference type="PANTHER" id="PTHR46093:SF3">
    <property type="entry name" value="ACYL-COA-BINDING DOMAIN-CONTAINING PROTEIN 4"/>
    <property type="match status" value="1"/>
</dbReference>
<dbReference type="VEuPathDB" id="TriTrypDB:Tc_MARK_3443"/>
<dbReference type="SMART" id="SM00612">
    <property type="entry name" value="Kelch"/>
    <property type="match status" value="1"/>
</dbReference>
<evidence type="ECO:0000256" key="2">
    <source>
        <dbReference type="ARBA" id="ARBA00022737"/>
    </source>
</evidence>
<comment type="caution">
    <text evidence="3">The sequence shown here is derived from an EMBL/GenBank/DDBJ whole genome shotgun (WGS) entry which is preliminary data.</text>
</comment>
<dbReference type="VEuPathDB" id="TriTrypDB:C4B63_14g36"/>
<keyword evidence="1" id="KW-0880">Kelch repeat</keyword>
<name>A0A2V2VMP3_TRYCR</name>
<dbReference type="InterPro" id="IPR006652">
    <property type="entry name" value="Kelch_1"/>
</dbReference>
<organism evidence="3 4">
    <name type="scientific">Trypanosoma cruzi</name>
    <dbReference type="NCBI Taxonomy" id="5693"/>
    <lineage>
        <taxon>Eukaryota</taxon>
        <taxon>Discoba</taxon>
        <taxon>Euglenozoa</taxon>
        <taxon>Kinetoplastea</taxon>
        <taxon>Metakinetoplastina</taxon>
        <taxon>Trypanosomatida</taxon>
        <taxon>Trypanosomatidae</taxon>
        <taxon>Trypanosoma</taxon>
        <taxon>Schizotrypanum</taxon>
    </lineage>
</organism>
<dbReference type="Gene3D" id="2.120.10.80">
    <property type="entry name" value="Kelch-type beta propeller"/>
    <property type="match status" value="2"/>
</dbReference>
<dbReference type="SUPFAM" id="SSF50965">
    <property type="entry name" value="Galactose oxidase, central domain"/>
    <property type="match status" value="1"/>
</dbReference>
<dbReference type="VEuPathDB" id="TriTrypDB:C3747_19g34"/>
<dbReference type="VEuPathDB" id="TriTrypDB:TcCLB.508729.9"/>
<dbReference type="VEuPathDB" id="TriTrypDB:TCSYLVIO_004652"/>
<dbReference type="VEuPathDB" id="TriTrypDB:TcCL_ESM01594"/>
<dbReference type="VEuPathDB" id="TriTrypDB:ECC02_000479"/>
<dbReference type="Pfam" id="PF24681">
    <property type="entry name" value="Kelch_KLHDC2_KLHL20_DRC7"/>
    <property type="match status" value="1"/>
</dbReference>
<dbReference type="AlphaFoldDB" id="A0A2V2VMP3"/>
<sequence length="361" mass="39379">MASDVVYRKLNKYEWSESAPVKLVAPQSGEIIKEVLGGALACFEKRAYLCGGYDARTGRTLSQLAEFDFSTKQWSKGPSLPEKIRDAAAVAFGEYCFVFGGWNDENYSKNFWMLAPKSPGNNMASAKESIISSWKLVQPAGLGPSARVCHAMVLGNMSDEEGMAHNPVLYLFGGFDGEKRLNDVWRLRLSALIEQGVAAWELVEVKGGTPPAPRDDAAVAFDLAGERLLVFGGFASSLQSDLHFLSLRGGKNEWTCQLCVNVPSRRQGCVAAVSNGHLLVCLGEDEKGSLSQVLQLSLTEFKWCMLPFERDELVGRRGCVGCVGEKGKRIIIFGGGVLPKLHSSLLEFELEKADAGSTRKK</sequence>
<dbReference type="VEuPathDB" id="TriTrypDB:TCDM_03439"/>
<evidence type="ECO:0000256" key="1">
    <source>
        <dbReference type="ARBA" id="ARBA00022441"/>
    </source>
</evidence>
<protein>
    <submittedName>
        <fullName evidence="3">Uncharacterized protein</fullName>
    </submittedName>
</protein>
<gene>
    <name evidence="3" type="ORF">C4B63_14g36</name>
</gene>
<dbReference type="InterPro" id="IPR011043">
    <property type="entry name" value="Gal_Oxase/kelch_b-propeller"/>
</dbReference>
<evidence type="ECO:0000313" key="3">
    <source>
        <dbReference type="EMBL" id="PWU97699.1"/>
    </source>
</evidence>
<dbReference type="PANTHER" id="PTHR46093">
    <property type="entry name" value="ACYL-COA-BINDING DOMAIN-CONTAINING PROTEIN 5"/>
    <property type="match status" value="1"/>
</dbReference>
<accession>A0A2V2VMP3</accession>
<dbReference type="InterPro" id="IPR015915">
    <property type="entry name" value="Kelch-typ_b-propeller"/>
</dbReference>
<dbReference type="Proteomes" id="UP000246121">
    <property type="component" value="Unassembled WGS sequence"/>
</dbReference>
<dbReference type="Pfam" id="PF01344">
    <property type="entry name" value="Kelch_1"/>
    <property type="match status" value="2"/>
</dbReference>
<dbReference type="VEuPathDB" id="TriTrypDB:TcG_06524"/>